<protein>
    <submittedName>
        <fullName evidence="3">Uncharacterized protein</fullName>
    </submittedName>
</protein>
<keyword evidence="2" id="KW-0472">Membrane</keyword>
<accession>J6EW76</accession>
<dbReference type="HOGENOM" id="CLU_1295226_0_0_1"/>
<evidence type="ECO:0000313" key="3">
    <source>
        <dbReference type="EMBL" id="EJT47052.1"/>
    </source>
</evidence>
<proteinExistence type="predicted"/>
<dbReference type="InterPro" id="IPR013248">
    <property type="entry name" value="Psh3/Shr3"/>
</dbReference>
<dbReference type="AlphaFoldDB" id="J6EW76"/>
<gene>
    <name evidence="3" type="ORF">A1Q1_04295</name>
</gene>
<keyword evidence="2" id="KW-0812">Transmembrane</keyword>
<evidence type="ECO:0000313" key="4">
    <source>
        <dbReference type="Proteomes" id="UP000002748"/>
    </source>
</evidence>
<feature type="region of interest" description="Disordered" evidence="1">
    <location>
        <begin position="133"/>
        <end position="213"/>
    </location>
</feature>
<dbReference type="RefSeq" id="XP_014178147.1">
    <property type="nucleotide sequence ID" value="XM_014322672.1"/>
</dbReference>
<evidence type="ECO:0000256" key="2">
    <source>
        <dbReference type="SAM" id="Phobius"/>
    </source>
</evidence>
<name>J6EW76_TRIAS</name>
<feature type="transmembrane region" description="Helical" evidence="2">
    <location>
        <begin position="6"/>
        <end position="26"/>
    </location>
</feature>
<sequence>MLAGGTAALGWVYLGVLLVAFIAAAGKLCSDWGKGGEVLFDGASVFLLSSIMYNQATEVYPSAYQAVLLHLRSANPAAFKSFPTPLPAELTEHELFPGLAGAVRDLANDNIITAVMLTGIMFLQAGRYYSSRGSGEHYPRSGNTSAATSAAPTPKASPKLDTVRLSPVSERNATPFRELTEEESFELRALESDDASPVVQATATKTKSKPRRR</sequence>
<dbReference type="Proteomes" id="UP000002748">
    <property type="component" value="Unassembled WGS sequence"/>
</dbReference>
<dbReference type="VEuPathDB" id="FungiDB:A1Q1_04295"/>
<keyword evidence="2" id="KW-1133">Transmembrane helix</keyword>
<dbReference type="OrthoDB" id="5229808at2759"/>
<organism evidence="3 4">
    <name type="scientific">Trichosporon asahii var. asahii (strain ATCC 90039 / CBS 2479 / JCM 2466 / KCTC 7840 / NBRC 103889/ NCYC 2677 / UAMH 7654)</name>
    <name type="common">Yeast</name>
    <dbReference type="NCBI Taxonomy" id="1186058"/>
    <lineage>
        <taxon>Eukaryota</taxon>
        <taxon>Fungi</taxon>
        <taxon>Dikarya</taxon>
        <taxon>Basidiomycota</taxon>
        <taxon>Agaricomycotina</taxon>
        <taxon>Tremellomycetes</taxon>
        <taxon>Trichosporonales</taxon>
        <taxon>Trichosporonaceae</taxon>
        <taxon>Trichosporon</taxon>
    </lineage>
</organism>
<dbReference type="GeneID" id="25987808"/>
<evidence type="ECO:0000256" key="1">
    <source>
        <dbReference type="SAM" id="MobiDB-lite"/>
    </source>
</evidence>
<comment type="caution">
    <text evidence="3">The sequence shown here is derived from an EMBL/GenBank/DDBJ whole genome shotgun (WGS) entry which is preliminary data.</text>
</comment>
<dbReference type="KEGG" id="tasa:A1Q1_04295"/>
<reference evidence="3 4" key="1">
    <citation type="journal article" date="2012" name="Eukaryot. Cell">
        <title>Draft genome sequence of CBS 2479, the standard type strain of Trichosporon asahii.</title>
        <authorList>
            <person name="Yang R.Y."/>
            <person name="Li H.T."/>
            <person name="Zhu H."/>
            <person name="Zhou G.P."/>
            <person name="Wang M."/>
            <person name="Wang L."/>
        </authorList>
    </citation>
    <scope>NUCLEOTIDE SEQUENCE [LARGE SCALE GENOMIC DNA]</scope>
    <source>
        <strain evidence="4">ATCC 90039 / CBS 2479 / JCM 2466 / KCTC 7840 / NCYC 2677 / UAMH 7654</strain>
    </source>
</reference>
<dbReference type="EMBL" id="ALBS01000266">
    <property type="protein sequence ID" value="EJT47052.1"/>
    <property type="molecule type" value="Genomic_DNA"/>
</dbReference>
<dbReference type="Pfam" id="PF08229">
    <property type="entry name" value="SHR3_chaperone"/>
    <property type="match status" value="1"/>
</dbReference>
<feature type="compositionally biased region" description="Low complexity" evidence="1">
    <location>
        <begin position="144"/>
        <end position="159"/>
    </location>
</feature>